<gene>
    <name evidence="6" type="primary">paaZ</name>
    <name evidence="6" type="ORF">FVO59_10200</name>
</gene>
<evidence type="ECO:0000259" key="5">
    <source>
        <dbReference type="Pfam" id="PF01575"/>
    </source>
</evidence>
<evidence type="ECO:0000259" key="4">
    <source>
        <dbReference type="Pfam" id="PF00171"/>
    </source>
</evidence>
<dbReference type="InterPro" id="IPR011966">
    <property type="entry name" value="PaaN-DH"/>
</dbReference>
<dbReference type="Gene3D" id="3.10.129.10">
    <property type="entry name" value="Hotdog Thioesterase"/>
    <property type="match status" value="1"/>
</dbReference>
<dbReference type="InterPro" id="IPR002539">
    <property type="entry name" value="MaoC-like_dom"/>
</dbReference>
<dbReference type="EMBL" id="CP043732">
    <property type="protein sequence ID" value="QMU97550.1"/>
    <property type="molecule type" value="Genomic_DNA"/>
</dbReference>
<dbReference type="Gene3D" id="3.40.309.10">
    <property type="entry name" value="Aldehyde Dehydrogenase, Chain A, domain 2"/>
    <property type="match status" value="1"/>
</dbReference>
<evidence type="ECO:0000256" key="2">
    <source>
        <dbReference type="ARBA" id="ARBA00009986"/>
    </source>
</evidence>
<dbReference type="NCBIfam" id="NF008868">
    <property type="entry name" value="PRK11903.1"/>
    <property type="match status" value="1"/>
</dbReference>
<organism evidence="6 7">
    <name type="scientific">Microbacterium esteraromaticum</name>
    <dbReference type="NCBI Taxonomy" id="57043"/>
    <lineage>
        <taxon>Bacteria</taxon>
        <taxon>Bacillati</taxon>
        <taxon>Actinomycetota</taxon>
        <taxon>Actinomycetes</taxon>
        <taxon>Micrococcales</taxon>
        <taxon>Microbacteriaceae</taxon>
        <taxon>Microbacterium</taxon>
    </lineage>
</organism>
<dbReference type="GO" id="GO:0016620">
    <property type="term" value="F:oxidoreductase activity, acting on the aldehyde or oxo group of donors, NAD or NADP as acceptor"/>
    <property type="evidence" value="ECO:0007669"/>
    <property type="project" value="InterPro"/>
</dbReference>
<dbReference type="SUPFAM" id="SSF54637">
    <property type="entry name" value="Thioesterase/thiol ester dehydrase-isomerase"/>
    <property type="match status" value="1"/>
</dbReference>
<evidence type="ECO:0000313" key="6">
    <source>
        <dbReference type="EMBL" id="QMU97550.1"/>
    </source>
</evidence>
<dbReference type="Pfam" id="PF00171">
    <property type="entry name" value="Aldedh"/>
    <property type="match status" value="1"/>
</dbReference>
<dbReference type="InterPro" id="IPR015590">
    <property type="entry name" value="Aldehyde_DH_dom"/>
</dbReference>
<sequence length="689" mass="72655">MTDFLPSYVQGSWWTPSAGAGGTDVRDASTGEIVARVSTDGLDLAGALEYARTNGHAGLAALTFHQRALLLKQFALALTERKDELYAVSARTGATKTDSWVDIDGGIGVLFSYSGKGRRELPNSRVHVDGPVEPLSKDGSFLGRHVYTTLPGVAVQINAFNFPVWGSLEKFAPAFLAGMPTLVKPATPTGYLAEAMVRILVESGLLPDGSLQLVSGSVPDLFDHLRLGDLVGFTGSASTAERLRLHPAAQTGGVRFTAETDSINASVLGTDAVQGTPEFDAYVRQLVAEMTTKAGQKCTAIRRAIVPAGAADDVIAAVRQRIAEKTVLGDPRTEGVTMGPLASTAQRDEVLRQVQRLQDAGGRVVVGSTDAPDVRLADGSTGSAPDGAFVSPLLLRFDDASAEAVHDVEAFGPVSSLLTYSTTAEAAALVARGGGSLVTSIATHDPAQAVELATRIAPFNGRMLLLDRDDARSSTGHGSPLPGLVHGGPGRAGGGEELGGIRAVLHHMQRTAVQGSPEMLTALTGVWHAGASANADGRHPFRKSLAELRIGDQVASATREVTLDDIETFAHFTGDTFYAHMDEESAAANPFFPGRVAHGYLLVSWAAGLFVDPEPGPVLANYGLENLRFITPVSPGDSIRVQLTAKQITPRETDEYGEVRWDAVIRNQDDEIVATYDVLTLVLKEQAAA</sequence>
<name>A0A7D7WIW5_9MICO</name>
<dbReference type="NCBIfam" id="TIGR02278">
    <property type="entry name" value="PaaN-DH"/>
    <property type="match status" value="1"/>
</dbReference>
<proteinExistence type="inferred from homology"/>
<dbReference type="Gene3D" id="3.40.605.10">
    <property type="entry name" value="Aldehyde Dehydrogenase, Chain A, domain 1"/>
    <property type="match status" value="1"/>
</dbReference>
<comment type="similarity">
    <text evidence="1">Belongs to the enoyl-CoA hydratase/isomerase family.</text>
</comment>
<dbReference type="AlphaFoldDB" id="A0A7D7WIW5"/>
<dbReference type="Pfam" id="PF01575">
    <property type="entry name" value="MaoC_dehydratas"/>
    <property type="match status" value="1"/>
</dbReference>
<feature type="domain" description="MaoC-like" evidence="5">
    <location>
        <begin position="551"/>
        <end position="658"/>
    </location>
</feature>
<evidence type="ECO:0000256" key="1">
    <source>
        <dbReference type="ARBA" id="ARBA00005254"/>
    </source>
</evidence>
<dbReference type="InterPro" id="IPR016163">
    <property type="entry name" value="Ald_DH_C"/>
</dbReference>
<evidence type="ECO:0000256" key="3">
    <source>
        <dbReference type="ARBA" id="ARBA00023002"/>
    </source>
</evidence>
<dbReference type="CDD" id="cd07128">
    <property type="entry name" value="ALDH_MaoC-N"/>
    <property type="match status" value="1"/>
</dbReference>
<dbReference type="PANTHER" id="PTHR43111:SF1">
    <property type="entry name" value="ALDEHYDE DEHYDROGENASE B-RELATED"/>
    <property type="match status" value="1"/>
</dbReference>
<reference evidence="6 7" key="1">
    <citation type="journal article" date="2020" name="Front. Microbiol.">
        <title>Design of Bacterial Strain-Specific qPCR Assays Using NGS Data and Publicly Available Resources and Its Application to Track Biocontrol Strains.</title>
        <authorList>
            <person name="Hernandez I."/>
            <person name="Sant C."/>
            <person name="Martinez R."/>
            <person name="Fernandez C."/>
        </authorList>
    </citation>
    <scope>NUCLEOTIDE SEQUENCE [LARGE SCALE GENOMIC DNA]</scope>
    <source>
        <strain evidence="6 7">B24</strain>
    </source>
</reference>
<dbReference type="InterPro" id="IPR016162">
    <property type="entry name" value="Ald_DH_N"/>
</dbReference>
<accession>A0A7D7WIW5</accession>
<protein>
    <submittedName>
        <fullName evidence="6">Phenylacetic acid degradation bifunctional protein PaaZ</fullName>
    </submittedName>
</protein>
<keyword evidence="3" id="KW-0560">Oxidoreductase</keyword>
<comment type="similarity">
    <text evidence="2">Belongs to the aldehyde dehydrogenase family.</text>
</comment>
<dbReference type="SUPFAM" id="SSF53720">
    <property type="entry name" value="ALDH-like"/>
    <property type="match status" value="1"/>
</dbReference>
<dbReference type="InterPro" id="IPR029069">
    <property type="entry name" value="HotDog_dom_sf"/>
</dbReference>
<evidence type="ECO:0000313" key="7">
    <source>
        <dbReference type="Proteomes" id="UP000515708"/>
    </source>
</evidence>
<dbReference type="PANTHER" id="PTHR43111">
    <property type="entry name" value="ALDEHYDE DEHYDROGENASE B-RELATED"/>
    <property type="match status" value="1"/>
</dbReference>
<dbReference type="InterPro" id="IPR016161">
    <property type="entry name" value="Ald_DH/histidinol_DH"/>
</dbReference>
<dbReference type="RefSeq" id="WP_182252544.1">
    <property type="nucleotide sequence ID" value="NZ_CP043732.1"/>
</dbReference>
<feature type="domain" description="Aldehyde dehydrogenase" evidence="4">
    <location>
        <begin position="14"/>
        <end position="456"/>
    </location>
</feature>
<dbReference type="Proteomes" id="UP000515708">
    <property type="component" value="Chromosome"/>
</dbReference>